<name>A0A8S1LWK0_9CILI</name>
<dbReference type="Proteomes" id="UP000692954">
    <property type="component" value="Unassembled WGS sequence"/>
</dbReference>
<reference evidence="1" key="1">
    <citation type="submission" date="2021-01" db="EMBL/GenBank/DDBJ databases">
        <authorList>
            <consortium name="Genoscope - CEA"/>
            <person name="William W."/>
        </authorList>
    </citation>
    <scope>NUCLEOTIDE SEQUENCE</scope>
</reference>
<dbReference type="AlphaFoldDB" id="A0A8S1LWK0"/>
<protein>
    <submittedName>
        <fullName evidence="1">Uncharacterized protein</fullName>
    </submittedName>
</protein>
<sequence>MHQDPQNNEEIILLQTIEKDLSTDQYLQQICKQIGQQNQNPRLLIFLQELLKILFNSYLQKEYIQKAFEILNNILNKQKFKNRLIQNSDLSHYINQKYSDVLAKFYEKAFLKGPDDAFKHINFVYYQKIVKDYMQSPHCQNLAITQSILQKIDSTYQNFIGNTPQEFEMAVFECLNSQEQELLSQIVSVDQSKAVKQTNNLQERFLLNLPPDLQDKFKSLSLTDFYAFRDYLVQEKQNRGLEKILGYIFVDKLNFYLNSYYFVNSAKKIKQNKSDILKLLPELENGIMDSQKDYYSFIDIPYVKYFYKSLKSRKVRNFKRQCFSFKKKLTDLIKLEINSFQLPKKSSIAQLDHWREIYLHLYQELEKAVQIEESKIISQIIFQVQQLILSFLRFRWNYLYLFCALIVETNLQLEELDQILELAYDMMQNTNKVDLDKTFDQILAQLNQQTKKLIISDYFDKQGSNLGYQSLQVLENLLPSINNKLINVMLQLDVQIQNYQKPIRMIRELKIFEFQLIYDCSQNLKNYNKIFEKLTDSILEGEKDEKDFKAIFFKSYPLNFQQRLRYICNQRQNKQMIQQFYKDYYYNIVKLKQDFQKKKLVEYQEILQREDKIRKICEQYIQKEAEKFPGDVQKELSIYFDVFFQNNPFVIFLPSIIKGLFFFRPQKFSFFDKIERVRFAAVAFQDKDQNEIDKFIEFMVYMKDLFTFSEQFQIAQRIYNFYIKFPQFGGDQCKPINEQFPEFNQMKSINDYNSTTYNAICVFTSKFFGQDYKVVIKSEDNFRNNDFLKKFSNLMSEKGQYEPSSQTDIISNQFQELKNYKAFLIKEAQQFNDYNYINKCIEIFQKYQTKQFIMQEIIESKKQCKLPLNELELFFSSKNYWISIGNQEFKQITDSNQKKKVEEYFKSLINLPTLQLLNEKLQKDTQSIQDTYLKQLINKHYLKYKEELEKNSSKSNLQTNKIKQSILINGTIQKKLTQYRQELKQGEFQVEDQQVLTFIQDQFNLYMKQLLGKVFQAALTQKPGYEFKVFQNKPISQNDTQMNKYKQNQELQTKFGPQKNSFLDISLLTSSQNKNQLYYELCDYTPCQRQIEFRNYLIEIESPQEDKLKNKIRKNKWREEHPELEEVLKKRIKRGAELWNQVQDFLCKRESNENVMNSDDESDKYKGQQQQCVDMIEDDQLDQKIQELQRNFEKQLLTGKSYIKTRLNNMDNDNPLLTLKEITVKTVQFVLEQHPYFKKSKILYKSYIL</sequence>
<comment type="caution">
    <text evidence="1">The sequence shown here is derived from an EMBL/GenBank/DDBJ whole genome shotgun (WGS) entry which is preliminary data.</text>
</comment>
<proteinExistence type="predicted"/>
<gene>
    <name evidence="1" type="ORF">PSON_ATCC_30995.1.T0220225</name>
</gene>
<keyword evidence="2" id="KW-1185">Reference proteome</keyword>
<dbReference type="OrthoDB" id="296638at2759"/>
<evidence type="ECO:0000313" key="2">
    <source>
        <dbReference type="Proteomes" id="UP000692954"/>
    </source>
</evidence>
<organism evidence="1 2">
    <name type="scientific">Paramecium sonneborni</name>
    <dbReference type="NCBI Taxonomy" id="65129"/>
    <lineage>
        <taxon>Eukaryota</taxon>
        <taxon>Sar</taxon>
        <taxon>Alveolata</taxon>
        <taxon>Ciliophora</taxon>
        <taxon>Intramacronucleata</taxon>
        <taxon>Oligohymenophorea</taxon>
        <taxon>Peniculida</taxon>
        <taxon>Parameciidae</taxon>
        <taxon>Paramecium</taxon>
    </lineage>
</organism>
<evidence type="ECO:0000313" key="1">
    <source>
        <dbReference type="EMBL" id="CAD8067004.1"/>
    </source>
</evidence>
<dbReference type="EMBL" id="CAJJDN010000022">
    <property type="protein sequence ID" value="CAD8067004.1"/>
    <property type="molecule type" value="Genomic_DNA"/>
</dbReference>
<accession>A0A8S1LWK0</accession>